<dbReference type="EMBL" id="QGGR01000057">
    <property type="protein sequence ID" value="PWK26963.1"/>
    <property type="molecule type" value="Genomic_DNA"/>
</dbReference>
<evidence type="ECO:0000256" key="1">
    <source>
        <dbReference type="SAM" id="MobiDB-lite"/>
    </source>
</evidence>
<evidence type="ECO:0000313" key="4">
    <source>
        <dbReference type="Proteomes" id="UP000245697"/>
    </source>
</evidence>
<protein>
    <submittedName>
        <fullName evidence="3">Phosphodiesterase/alkaline phosphatase D-like protein</fullName>
    </submittedName>
</protein>
<dbReference type="CDD" id="cd07389">
    <property type="entry name" value="MPP_PhoD"/>
    <property type="match status" value="1"/>
</dbReference>
<comment type="caution">
    <text evidence="3">The sequence shown here is derived from an EMBL/GenBank/DDBJ whole genome shotgun (WGS) entry which is preliminary data.</text>
</comment>
<dbReference type="SUPFAM" id="SSF56300">
    <property type="entry name" value="Metallo-dependent phosphatases"/>
    <property type="match status" value="1"/>
</dbReference>
<dbReference type="InterPro" id="IPR038607">
    <property type="entry name" value="PhoD-like_sf"/>
</dbReference>
<organism evidence="3 4">
    <name type="scientific">Actinoplanes xinjiangensis</name>
    <dbReference type="NCBI Taxonomy" id="512350"/>
    <lineage>
        <taxon>Bacteria</taxon>
        <taxon>Bacillati</taxon>
        <taxon>Actinomycetota</taxon>
        <taxon>Actinomycetes</taxon>
        <taxon>Micromonosporales</taxon>
        <taxon>Micromonosporaceae</taxon>
        <taxon>Actinoplanes</taxon>
    </lineage>
</organism>
<proteinExistence type="predicted"/>
<dbReference type="Proteomes" id="UP000245697">
    <property type="component" value="Unassembled WGS sequence"/>
</dbReference>
<dbReference type="AlphaFoldDB" id="A0A316EBK8"/>
<gene>
    <name evidence="3" type="ORF">BC793_1572</name>
</gene>
<dbReference type="Pfam" id="PF09423">
    <property type="entry name" value="PhoD"/>
    <property type="match status" value="1"/>
</dbReference>
<name>A0A316EBK8_9ACTN</name>
<accession>A0A316EBK8</accession>
<evidence type="ECO:0000313" key="3">
    <source>
        <dbReference type="EMBL" id="PWK26963.1"/>
    </source>
</evidence>
<dbReference type="PANTHER" id="PTHR33987">
    <property type="entry name" value="CALCINEURIN-LIKE METALLO-PHOSPHOESTERASE SUPERFAMILY PROTEIN"/>
    <property type="match status" value="1"/>
</dbReference>
<dbReference type="InterPro" id="IPR018946">
    <property type="entry name" value="PhoD-like_MPP"/>
</dbReference>
<sequence>MPIDRVLWVWTGAVTTTTATVVAEIVRPARLARLTVSTRHPGRPILTPAETVGPDGVVRFQLTHLAPDLDYRYTIEVDQTTDHSRGSGRFRTMPHGPASFTVAVSSCADTGSSGAVFDAIRAVHPLLYINAGDLHYGNPRHNDVTTFGDLYRRTLTAPAQAALYRSVPIAYVWDDHDYGRNNADAAAPTRQAARTAYATYVPHYPRSAPGQAVYQAFTIGRVRFILTDNRSERTAATMLGTRQLAWLQQELTSASGSHALVVWINPDPWIAEPATHADDWGGYPDERRAIADVIASARIHNLIMVSGDAHMIALDDGHHSDYSTAGGAFFDLDGTQGEPITRALGIRHIICTELEARGGVLTGRTSSGVQSGEAKAAGVRASAREHQTTLRNSFGYANGGEDVPFLRRWADRTR</sequence>
<feature type="domain" description="PhoD-like phosphatase metallophosphatase" evidence="2">
    <location>
        <begin position="145"/>
        <end position="318"/>
    </location>
</feature>
<evidence type="ECO:0000259" key="2">
    <source>
        <dbReference type="Pfam" id="PF09423"/>
    </source>
</evidence>
<dbReference type="InterPro" id="IPR029052">
    <property type="entry name" value="Metallo-depent_PP-like"/>
</dbReference>
<dbReference type="Pfam" id="PF12710">
    <property type="entry name" value="HAD"/>
    <property type="match status" value="1"/>
</dbReference>
<dbReference type="Gene3D" id="3.60.21.70">
    <property type="entry name" value="PhoD-like phosphatase"/>
    <property type="match status" value="1"/>
</dbReference>
<dbReference type="PANTHER" id="PTHR33987:SF1">
    <property type="entry name" value="CALCINEURIN-LIKE METALLO-PHOSPHOESTERASE SUPERFAMILY PROTEIN"/>
    <property type="match status" value="1"/>
</dbReference>
<keyword evidence="4" id="KW-1185">Reference proteome</keyword>
<feature type="region of interest" description="Disordered" evidence="1">
    <location>
        <begin position="363"/>
        <end position="384"/>
    </location>
</feature>
<reference evidence="3 4" key="1">
    <citation type="submission" date="2018-05" db="EMBL/GenBank/DDBJ databases">
        <title>Genomic Encyclopedia of Archaeal and Bacterial Type Strains, Phase II (KMG-II): from individual species to whole genera.</title>
        <authorList>
            <person name="Goeker M."/>
        </authorList>
    </citation>
    <scope>NUCLEOTIDE SEQUENCE [LARGE SCALE GENOMIC DNA]</scope>
    <source>
        <strain evidence="3 4">DSM 45184</strain>
    </source>
</reference>